<feature type="domain" description="Cyclin-like" evidence="3">
    <location>
        <begin position="106"/>
        <end position="205"/>
    </location>
</feature>
<dbReference type="EMBL" id="HBEM01002799">
    <property type="protein sequence ID" value="CAD8432157.1"/>
    <property type="molecule type" value="Transcribed_RNA"/>
</dbReference>
<dbReference type="InterPro" id="IPR013763">
    <property type="entry name" value="Cyclin-like_dom"/>
</dbReference>
<dbReference type="GO" id="GO:0006357">
    <property type="term" value="P:regulation of transcription by RNA polymerase II"/>
    <property type="evidence" value="ECO:0007669"/>
    <property type="project" value="InterPro"/>
</dbReference>
<dbReference type="AlphaFoldDB" id="A0A7S0CRS5"/>
<proteinExistence type="inferred from homology"/>
<feature type="domain" description="Cyclin-like" evidence="3">
    <location>
        <begin position="2"/>
        <end position="93"/>
    </location>
</feature>
<dbReference type="GO" id="GO:0016538">
    <property type="term" value="F:cyclin-dependent protein serine/threonine kinase regulator activity"/>
    <property type="evidence" value="ECO:0007669"/>
    <property type="project" value="InterPro"/>
</dbReference>
<dbReference type="PANTHER" id="PTHR10026">
    <property type="entry name" value="CYCLIN"/>
    <property type="match status" value="1"/>
</dbReference>
<reference evidence="4" key="1">
    <citation type="submission" date="2021-01" db="EMBL/GenBank/DDBJ databases">
        <authorList>
            <person name="Corre E."/>
            <person name="Pelletier E."/>
            <person name="Niang G."/>
            <person name="Scheremetjew M."/>
            <person name="Finn R."/>
            <person name="Kale V."/>
            <person name="Holt S."/>
            <person name="Cochrane G."/>
            <person name="Meng A."/>
            <person name="Brown T."/>
            <person name="Cohen L."/>
        </authorList>
    </citation>
    <scope>NUCLEOTIDE SEQUENCE</scope>
    <source>
        <strain evidence="4">CCMP2058</strain>
    </source>
</reference>
<feature type="compositionally biased region" description="Polar residues" evidence="2">
    <location>
        <begin position="372"/>
        <end position="386"/>
    </location>
</feature>
<evidence type="ECO:0000256" key="2">
    <source>
        <dbReference type="SAM" id="MobiDB-lite"/>
    </source>
</evidence>
<gene>
    <name evidence="4" type="ORF">LAMO00422_LOCUS2004</name>
</gene>
<dbReference type="InterPro" id="IPR036915">
    <property type="entry name" value="Cyclin-like_sf"/>
</dbReference>
<dbReference type="Pfam" id="PF00134">
    <property type="entry name" value="Cyclin_N"/>
    <property type="match status" value="1"/>
</dbReference>
<dbReference type="SUPFAM" id="SSF47954">
    <property type="entry name" value="Cyclin-like"/>
    <property type="match status" value="2"/>
</dbReference>
<dbReference type="CDD" id="cd20546">
    <property type="entry name" value="CYCLIN_SpCG1C_ScCTK2-like_rpt2"/>
    <property type="match status" value="1"/>
</dbReference>
<evidence type="ECO:0000256" key="1">
    <source>
        <dbReference type="RuleBase" id="RU000383"/>
    </source>
</evidence>
<feature type="compositionally biased region" description="Polar residues" evidence="2">
    <location>
        <begin position="322"/>
        <end position="365"/>
    </location>
</feature>
<dbReference type="InterPro" id="IPR043198">
    <property type="entry name" value="Cyclin/Ssn8"/>
</dbReference>
<sequence length="420" mass="47251">MEQMSIATASVYFHRLYCRYSFKDYDRELVACTCLFLAGKTEETRKKLDDVVDHFNYVIHCRVKGKTKRPSKSSQEFKQFRAKVIEMEAVLMEALEFKFYVAHPYPLLISNLRKLFPDKDGVHGKDLGGQKGLAQLAWFFVNDSLRTTLCLTHPPQKIALAAIYLALKNKRFDYDKEFKREGKPWCEDFNSSENEVKGIAESILDAYSKEQKARETHKPKKKVKLTPEELEIYKKLSSDEKRDFLIRIQRKNEDRKKEYAKRKHHHHHQRQPIKRHKPSRTSSQTAGAGLGTSSTRPAGSTASLQLSKPPPSIPKSPRSHSNHQPPTQPMHNTVNPSAATNHTTDQKQNGIPPSSNYTGVPTHTSGPIPPTENKNSIPLTSTNSATAKPIAKPSESTGGHVDRNGKSGPSASEAKAVSVD</sequence>
<accession>A0A7S0CRS5</accession>
<comment type="similarity">
    <text evidence="1">Belongs to the cyclin family.</text>
</comment>
<dbReference type="Gene3D" id="1.10.472.10">
    <property type="entry name" value="Cyclin-like"/>
    <property type="match status" value="2"/>
</dbReference>
<evidence type="ECO:0000313" key="4">
    <source>
        <dbReference type="EMBL" id="CAD8432157.1"/>
    </source>
</evidence>
<organism evidence="4">
    <name type="scientific">Amorphochlora amoebiformis</name>
    <dbReference type="NCBI Taxonomy" id="1561963"/>
    <lineage>
        <taxon>Eukaryota</taxon>
        <taxon>Sar</taxon>
        <taxon>Rhizaria</taxon>
        <taxon>Cercozoa</taxon>
        <taxon>Chlorarachniophyceae</taxon>
        <taxon>Amorphochlora</taxon>
    </lineage>
</organism>
<dbReference type="InterPro" id="IPR006671">
    <property type="entry name" value="Cyclin_N"/>
</dbReference>
<protein>
    <recommendedName>
        <fullName evidence="3">Cyclin-like domain-containing protein</fullName>
    </recommendedName>
</protein>
<feature type="region of interest" description="Disordered" evidence="2">
    <location>
        <begin position="254"/>
        <end position="420"/>
    </location>
</feature>
<feature type="compositionally biased region" description="Basic residues" evidence="2">
    <location>
        <begin position="258"/>
        <end position="279"/>
    </location>
</feature>
<name>A0A7S0CRS5_9EUKA</name>
<keyword evidence="1" id="KW-0195">Cyclin</keyword>
<feature type="compositionally biased region" description="Polar residues" evidence="2">
    <location>
        <begin position="280"/>
        <end position="306"/>
    </location>
</feature>
<dbReference type="SMART" id="SM00385">
    <property type="entry name" value="CYCLIN"/>
    <property type="match status" value="2"/>
</dbReference>
<evidence type="ECO:0000259" key="3">
    <source>
        <dbReference type="SMART" id="SM00385"/>
    </source>
</evidence>